<accession>A0AAV7ZP47</accession>
<gene>
    <name evidence="2" type="ORF">M0812_12661</name>
</gene>
<comment type="caution">
    <text evidence="2">The sequence shown here is derived from an EMBL/GenBank/DDBJ whole genome shotgun (WGS) entry which is preliminary data.</text>
</comment>
<feature type="compositionally biased region" description="Basic residues" evidence="1">
    <location>
        <begin position="559"/>
        <end position="574"/>
    </location>
</feature>
<feature type="compositionally biased region" description="Basic residues" evidence="1">
    <location>
        <begin position="515"/>
        <end position="525"/>
    </location>
</feature>
<feature type="compositionally biased region" description="Low complexity" evidence="1">
    <location>
        <begin position="526"/>
        <end position="539"/>
    </location>
</feature>
<feature type="compositionally biased region" description="Basic residues" evidence="1">
    <location>
        <begin position="346"/>
        <end position="362"/>
    </location>
</feature>
<evidence type="ECO:0000313" key="3">
    <source>
        <dbReference type="Proteomes" id="UP001146793"/>
    </source>
</evidence>
<proteinExistence type="predicted"/>
<feature type="region of interest" description="Disordered" evidence="1">
    <location>
        <begin position="301"/>
        <end position="396"/>
    </location>
</feature>
<dbReference type="SUPFAM" id="SSF48371">
    <property type="entry name" value="ARM repeat"/>
    <property type="match status" value="1"/>
</dbReference>
<protein>
    <submittedName>
        <fullName evidence="2">Clip-associated protein</fullName>
    </submittedName>
</protein>
<sequence>MQPVYLNKKHHQILLWFPIELDQKISGANEFEEYLQGGGTFTDKEVERYIKDILEILESDSIESSLLKPVLGSLEFFIALEYYRIKSYGGRVLKTCKRLFQIEEEDNNLQGLVVSLMRRFIKVEGASFVLDIVESWFQDENRLLRVGMLECFRTEIELNLDDFPIIKLIPLIVPFLLMDDPELSDISIKIFEEIYSYVGKPIIQELKKILIVDKEGGEEKEKKQEEEDDDDEFGFNKKKKIKIETKETKLLKYLKGRFKRVIPASKMNKLDLNGKKLHAQKEETKKEDPFSSIFSYNTSYSTTTTTTTTTTSTTTKPETGRKGRSKKRTKKKPRSLSVGKKSTIGRSKKGISSKPNTRKPIKKTTSTQTRKLKPKEERTQISQRPKSKKPIEKPKKTLVLNVNSNGSKDNKEQENLVNLLDLIHQVIGILPTTYFEDRTNIQAIVNKTASALKTNSQELKSKTSQILEDVYQHNKSSLIGIITDLPPKSGSLISTALEDYSSIKIPLKNSTTKATKTKAKSKTKPNPKTNPKPNGNGNKDNAKRAPMRGRRNTIGSGIKAKKKRGKSVGRKPLKINRNNNSTNNEQDFDSIVSSLKSTKKKLPRKGLKKRSTKTIGTKISPFIAPFKQACLTEMDLERQCEKMERLAETAPKSDWEISFPKVIENTFIGLFSKNENISSRISLTLLSLFENQPNCFKKHTKFVIDKFLKYGENADQLTLEETLTYIPQLANLLNSNLALSSLVNHFKKGNENILNFCLIFLKNICSNITKSQLENHMNKLMENFKNLINHKDNKIRRGVVTCIVEFWLIIGPEIEQKYFVDYIKPNAINLIKIFIKQKQKK</sequence>
<evidence type="ECO:0000313" key="2">
    <source>
        <dbReference type="EMBL" id="KAJ3442909.1"/>
    </source>
</evidence>
<feature type="compositionally biased region" description="Polar residues" evidence="1">
    <location>
        <begin position="576"/>
        <end position="585"/>
    </location>
</feature>
<dbReference type="InterPro" id="IPR011989">
    <property type="entry name" value="ARM-like"/>
</dbReference>
<dbReference type="InterPro" id="IPR016024">
    <property type="entry name" value="ARM-type_fold"/>
</dbReference>
<evidence type="ECO:0000256" key="1">
    <source>
        <dbReference type="SAM" id="MobiDB-lite"/>
    </source>
</evidence>
<feature type="compositionally biased region" description="Basic residues" evidence="1">
    <location>
        <begin position="322"/>
        <end position="334"/>
    </location>
</feature>
<dbReference type="AlphaFoldDB" id="A0AAV7ZP47"/>
<reference evidence="2" key="1">
    <citation type="submission" date="2022-08" db="EMBL/GenBank/DDBJ databases">
        <title>Novel sulphate-reducing endosymbionts in the free-living metamonad Anaeramoeba.</title>
        <authorList>
            <person name="Jerlstrom-Hultqvist J."/>
            <person name="Cepicka I."/>
            <person name="Gallot-Lavallee L."/>
            <person name="Salas-Leiva D."/>
            <person name="Curtis B.A."/>
            <person name="Zahonova K."/>
            <person name="Pipaliya S."/>
            <person name="Dacks J."/>
            <person name="Roger A.J."/>
        </authorList>
    </citation>
    <scope>NUCLEOTIDE SEQUENCE</scope>
    <source>
        <strain evidence="2">Busselton2</strain>
    </source>
</reference>
<organism evidence="2 3">
    <name type="scientific">Anaeramoeba flamelloides</name>
    <dbReference type="NCBI Taxonomy" id="1746091"/>
    <lineage>
        <taxon>Eukaryota</taxon>
        <taxon>Metamonada</taxon>
        <taxon>Anaeramoebidae</taxon>
        <taxon>Anaeramoeba</taxon>
    </lineage>
</organism>
<name>A0AAV7ZP47_9EUKA</name>
<dbReference type="Gene3D" id="1.25.10.10">
    <property type="entry name" value="Leucine-rich Repeat Variant"/>
    <property type="match status" value="1"/>
</dbReference>
<dbReference type="Proteomes" id="UP001146793">
    <property type="component" value="Unassembled WGS sequence"/>
</dbReference>
<feature type="region of interest" description="Disordered" evidence="1">
    <location>
        <begin position="511"/>
        <end position="588"/>
    </location>
</feature>
<dbReference type="EMBL" id="JANTQA010000026">
    <property type="protein sequence ID" value="KAJ3442909.1"/>
    <property type="molecule type" value="Genomic_DNA"/>
</dbReference>
<feature type="compositionally biased region" description="Low complexity" evidence="1">
    <location>
        <begin position="301"/>
        <end position="315"/>
    </location>
</feature>